<comment type="caution">
    <text evidence="2">The sequence shown here is derived from an EMBL/GenBank/DDBJ whole genome shotgun (WGS) entry which is preliminary data.</text>
</comment>
<dbReference type="Proteomes" id="UP000714625">
    <property type="component" value="Unassembled WGS sequence"/>
</dbReference>
<gene>
    <name evidence="2" type="ORF">GHY86_20490</name>
</gene>
<evidence type="ECO:0000313" key="3">
    <source>
        <dbReference type="Proteomes" id="UP000714625"/>
    </source>
</evidence>
<dbReference type="InterPro" id="IPR018306">
    <property type="entry name" value="Phage_T5_Orf172_DNA-bd"/>
</dbReference>
<feature type="domain" description="Bacteriophage T5 Orf172 DNA-binding" evidence="1">
    <location>
        <begin position="272"/>
        <end position="366"/>
    </location>
</feature>
<dbReference type="RefSeq" id="WP_213869525.1">
    <property type="nucleotide sequence ID" value="NZ_JAGDKK010000009.1"/>
</dbReference>
<organism evidence="2 3">
    <name type="scientific">Vibrio alginolyticus</name>
    <dbReference type="NCBI Taxonomy" id="663"/>
    <lineage>
        <taxon>Bacteria</taxon>
        <taxon>Pseudomonadati</taxon>
        <taxon>Pseudomonadota</taxon>
        <taxon>Gammaproteobacteria</taxon>
        <taxon>Vibrionales</taxon>
        <taxon>Vibrionaceae</taxon>
        <taxon>Vibrio</taxon>
    </lineage>
</organism>
<name>A0AA36XSK2_VIBAL</name>
<accession>A0AA36XSK2</accession>
<dbReference type="Pfam" id="PF13455">
    <property type="entry name" value="MUG113"/>
    <property type="match status" value="1"/>
</dbReference>
<evidence type="ECO:0000259" key="1">
    <source>
        <dbReference type="SMART" id="SM00974"/>
    </source>
</evidence>
<dbReference type="EMBL" id="AAXMUW010000059">
    <property type="protein sequence ID" value="EGQ9137503.1"/>
    <property type="molecule type" value="Genomic_DNA"/>
</dbReference>
<evidence type="ECO:0000313" key="2">
    <source>
        <dbReference type="EMBL" id="EGQ9137503.1"/>
    </source>
</evidence>
<sequence>MEDWLKDIISSDDMGILKTKPKSSAPTADDHLLTKFKQINDFFDKHGREPKANRGNPIELMRSKSLESIRSNEQHCRALEAHDVHNLLPRFEEPKIESLDDVLADDILGILDQPEDSIFNLKHVKKTLDMPSRVAKRKKCEDFERYEPLFHQCHNDLKAGEKEAVQFTGEQQIQKGMFFILHGVTCYVSDMEERKKTNGKVNARLHLIFENGTESDMLLRSLATELYKDETGRRILDKSDKALDELLNITRDDQKSGYIYILKSLSSEPEIRDVNNLFKIGYSTTPVKQRIANAENEPTYLMAPVQLVSEFECYNMKANKFEGLLHTFFGNSCLDVKVADHKGIAHTPREWFIAPLPCIKQAIQMLITGDIVNYRFDAITQSIVER</sequence>
<dbReference type="SMART" id="SM00974">
    <property type="entry name" value="T5orf172"/>
    <property type="match status" value="1"/>
</dbReference>
<dbReference type="AlphaFoldDB" id="A0AA36XSK2"/>
<proteinExistence type="predicted"/>
<reference evidence="2" key="1">
    <citation type="submission" date="2019-11" db="EMBL/GenBank/DDBJ databases">
        <authorList>
            <consortium name="PulseNet: The National Subtyping Network for Foodborne Disease Surveillance"/>
            <person name="Tarr C.L."/>
            <person name="Trees E."/>
            <person name="Katz L.S."/>
            <person name="Carleton-Romer H.A."/>
            <person name="Stroika S."/>
            <person name="Kucerova Z."/>
            <person name="Roache K.F."/>
            <person name="Sabol A.L."/>
            <person name="Besser J."/>
            <person name="Gerner-Smidt P."/>
        </authorList>
    </citation>
    <scope>NUCLEOTIDE SEQUENCE</scope>
    <source>
        <strain evidence="2">PNUSAV001129</strain>
    </source>
</reference>
<protein>
    <submittedName>
        <fullName evidence="2">GIY-YIG nuclease family protein</fullName>
    </submittedName>
</protein>